<protein>
    <submittedName>
        <fullName evidence="2">Uncharacterized protein</fullName>
    </submittedName>
</protein>
<keyword evidence="1" id="KW-0812">Transmembrane</keyword>
<evidence type="ECO:0000313" key="3">
    <source>
        <dbReference type="Proteomes" id="UP001465976"/>
    </source>
</evidence>
<keyword evidence="3" id="KW-1185">Reference proteome</keyword>
<dbReference type="Proteomes" id="UP001465976">
    <property type="component" value="Unassembled WGS sequence"/>
</dbReference>
<name>A0ABR3EX94_9AGAR</name>
<feature type="transmembrane region" description="Helical" evidence="1">
    <location>
        <begin position="89"/>
        <end position="112"/>
    </location>
</feature>
<gene>
    <name evidence="2" type="ORF">V5O48_014477</name>
</gene>
<evidence type="ECO:0000256" key="1">
    <source>
        <dbReference type="SAM" id="Phobius"/>
    </source>
</evidence>
<accession>A0ABR3EX94</accession>
<keyword evidence="1" id="KW-0472">Membrane</keyword>
<comment type="caution">
    <text evidence="2">The sequence shown here is derived from an EMBL/GenBank/DDBJ whole genome shotgun (WGS) entry which is preliminary data.</text>
</comment>
<reference evidence="2 3" key="1">
    <citation type="submission" date="2024-02" db="EMBL/GenBank/DDBJ databases">
        <title>A draft genome for the cacao thread blight pathogen Marasmius crinis-equi.</title>
        <authorList>
            <person name="Cohen S.P."/>
            <person name="Baruah I.K."/>
            <person name="Amoako-Attah I."/>
            <person name="Bukari Y."/>
            <person name="Meinhardt L.W."/>
            <person name="Bailey B.A."/>
        </authorList>
    </citation>
    <scope>NUCLEOTIDE SEQUENCE [LARGE SCALE GENOMIC DNA]</scope>
    <source>
        <strain evidence="2 3">GH-76</strain>
    </source>
</reference>
<keyword evidence="1" id="KW-1133">Transmembrane helix</keyword>
<feature type="transmembrane region" description="Helical" evidence="1">
    <location>
        <begin position="132"/>
        <end position="154"/>
    </location>
</feature>
<evidence type="ECO:0000313" key="2">
    <source>
        <dbReference type="EMBL" id="KAL0567520.1"/>
    </source>
</evidence>
<organism evidence="2 3">
    <name type="scientific">Marasmius crinis-equi</name>
    <dbReference type="NCBI Taxonomy" id="585013"/>
    <lineage>
        <taxon>Eukaryota</taxon>
        <taxon>Fungi</taxon>
        <taxon>Dikarya</taxon>
        <taxon>Basidiomycota</taxon>
        <taxon>Agaricomycotina</taxon>
        <taxon>Agaricomycetes</taxon>
        <taxon>Agaricomycetidae</taxon>
        <taxon>Agaricales</taxon>
        <taxon>Marasmiineae</taxon>
        <taxon>Marasmiaceae</taxon>
        <taxon>Marasmius</taxon>
    </lineage>
</organism>
<feature type="transmembrane region" description="Helical" evidence="1">
    <location>
        <begin position="175"/>
        <end position="195"/>
    </location>
</feature>
<proteinExistence type="predicted"/>
<sequence length="302" mass="32930">MAIYVAETTWVNVYQTLISFNAAKTRDYIPLIDSLSGSTAQAAQGSEHNDMLYHEVGAIMDHSGFECLNAVVIELHHRLSAFWGHKKRVLYPTAFVVIVADIMGFAIGVVLIKAYCTSDDGSYEKAVAIDQVLVIVTAVYTALLTLLTAGRIWYISREARRSAGTSVGTLDYNTIVATILESGILYAIALLISAIVPTFFTDPTVQGLSPFDFNVIAILMMGIAPTMMIVRIAYGKSVESVEQVITTLRFAEAANGSQQRSTGVPRATTTADFRESFFDTLEERAPGGEREKPYVTTGENMA</sequence>
<feature type="transmembrane region" description="Helical" evidence="1">
    <location>
        <begin position="215"/>
        <end position="234"/>
    </location>
</feature>
<dbReference type="EMBL" id="JBAHYK010001566">
    <property type="protein sequence ID" value="KAL0567520.1"/>
    <property type="molecule type" value="Genomic_DNA"/>
</dbReference>